<comment type="caution">
    <text evidence="2">The sequence shown here is derived from an EMBL/GenBank/DDBJ whole genome shotgun (WGS) entry which is preliminary data.</text>
</comment>
<keyword evidence="3" id="KW-1185">Reference proteome</keyword>
<reference evidence="2" key="1">
    <citation type="submission" date="2023-03" db="EMBL/GenBank/DDBJ databases">
        <title>Massive genome expansion in bonnet fungi (Mycena s.s.) driven by repeated elements and novel gene families across ecological guilds.</title>
        <authorList>
            <consortium name="Lawrence Berkeley National Laboratory"/>
            <person name="Harder C.B."/>
            <person name="Miyauchi S."/>
            <person name="Viragh M."/>
            <person name="Kuo A."/>
            <person name="Thoen E."/>
            <person name="Andreopoulos B."/>
            <person name="Lu D."/>
            <person name="Skrede I."/>
            <person name="Drula E."/>
            <person name="Henrissat B."/>
            <person name="Morin E."/>
            <person name="Kohler A."/>
            <person name="Barry K."/>
            <person name="LaButti K."/>
            <person name="Morin E."/>
            <person name="Salamov A."/>
            <person name="Lipzen A."/>
            <person name="Mereny Z."/>
            <person name="Hegedus B."/>
            <person name="Baldrian P."/>
            <person name="Stursova M."/>
            <person name="Weitz H."/>
            <person name="Taylor A."/>
            <person name="Grigoriev I.V."/>
            <person name="Nagy L.G."/>
            <person name="Martin F."/>
            <person name="Kauserud H."/>
        </authorList>
    </citation>
    <scope>NUCLEOTIDE SEQUENCE</scope>
    <source>
        <strain evidence="2">CBHHK173m</strain>
    </source>
</reference>
<evidence type="ECO:0000313" key="2">
    <source>
        <dbReference type="EMBL" id="KAJ7081838.1"/>
    </source>
</evidence>
<sequence>MDSRFHSRTSAHLLRSRSRSFGSPPSQHDALKVTALAKTNNRFDNRYNSKTSYMLQALLLSIILLTLVKYALESRYTASIQMPSSVMTDSNIKKNAVVNAIQGTVPSLSASTTSSNPRIPFVDRAILQRLADMEIDPDPDERPYFASSHKWPPIVTRIPEAKKLVVPLPDICGAAPCRFLFPLRISEQESKARMHLMEILQLAQKLDRILVLPNVGKSRIGACFKADFDTYYDLERLSNDLGMSSDRPAMVKMDLFRRWVALEAPTAQLSFLTNKQQVAPDETDLMFTNDDVSIRVGDPGNVNQDLPPCFARFDALRLNGSPPLYIHLKPHARWPADASIIEALSFRENQTTTTSFPTVLAITWDLRHPIFPPTFPQARLHYAPHLHALATALAPRAPYVMVHWRMETVPPAALPQCAHALVDTLTRLPGDVRTIWLASDYPHAVHRSARPGVDFGAAPSGGIRKSGTFRDVGPLHAEAVGILGDAFAEGGELEGWQVEELTDARLDALESAWEPEFLEDIGVRAIVDKIIGMEAMLFVSGASGCARSSSFTKQIVDERRGVLARSSNELPPLHNVVEFFG</sequence>
<dbReference type="Gene3D" id="3.40.50.11350">
    <property type="match status" value="1"/>
</dbReference>
<accession>A0AAD6XNA7</accession>
<evidence type="ECO:0000256" key="1">
    <source>
        <dbReference type="SAM" id="MobiDB-lite"/>
    </source>
</evidence>
<dbReference type="AlphaFoldDB" id="A0AAD6XNA7"/>
<dbReference type="EMBL" id="JARJCN010000048">
    <property type="protein sequence ID" value="KAJ7081838.1"/>
    <property type="molecule type" value="Genomic_DNA"/>
</dbReference>
<feature type="region of interest" description="Disordered" evidence="1">
    <location>
        <begin position="1"/>
        <end position="27"/>
    </location>
</feature>
<name>A0AAD6XNA7_9AGAR</name>
<dbReference type="Proteomes" id="UP001222325">
    <property type="component" value="Unassembled WGS sequence"/>
</dbReference>
<feature type="compositionally biased region" description="Basic residues" evidence="1">
    <location>
        <begin position="1"/>
        <end position="18"/>
    </location>
</feature>
<gene>
    <name evidence="2" type="ORF">B0H15DRAFT_1024696</name>
</gene>
<evidence type="ECO:0000313" key="3">
    <source>
        <dbReference type="Proteomes" id="UP001222325"/>
    </source>
</evidence>
<proteinExistence type="predicted"/>
<protein>
    <submittedName>
        <fullName evidence="2">Uncharacterized protein</fullName>
    </submittedName>
</protein>
<organism evidence="2 3">
    <name type="scientific">Mycena belliarum</name>
    <dbReference type="NCBI Taxonomy" id="1033014"/>
    <lineage>
        <taxon>Eukaryota</taxon>
        <taxon>Fungi</taxon>
        <taxon>Dikarya</taxon>
        <taxon>Basidiomycota</taxon>
        <taxon>Agaricomycotina</taxon>
        <taxon>Agaricomycetes</taxon>
        <taxon>Agaricomycetidae</taxon>
        <taxon>Agaricales</taxon>
        <taxon>Marasmiineae</taxon>
        <taxon>Mycenaceae</taxon>
        <taxon>Mycena</taxon>
    </lineage>
</organism>